<dbReference type="SUPFAM" id="SSF109604">
    <property type="entry name" value="HD-domain/PDEase-like"/>
    <property type="match status" value="1"/>
</dbReference>
<keyword evidence="5" id="KW-1185">Reference proteome</keyword>
<dbReference type="SUPFAM" id="SSF52172">
    <property type="entry name" value="CheY-like"/>
    <property type="match status" value="2"/>
</dbReference>
<dbReference type="GO" id="GO:0000160">
    <property type="term" value="P:phosphorelay signal transduction system"/>
    <property type="evidence" value="ECO:0007669"/>
    <property type="project" value="InterPro"/>
</dbReference>
<reference evidence="4 5" key="1">
    <citation type="submission" date="2020-08" db="EMBL/GenBank/DDBJ databases">
        <title>Genomic Encyclopedia of Type Strains, Phase IV (KMG-IV): sequencing the most valuable type-strain genomes for metagenomic binning, comparative biology and taxonomic classification.</title>
        <authorList>
            <person name="Goeker M."/>
        </authorList>
    </citation>
    <scope>NUCLEOTIDE SEQUENCE [LARGE SCALE GENOMIC DNA]</scope>
    <source>
        <strain evidence="4 5">DSM 23562</strain>
    </source>
</reference>
<evidence type="ECO:0000313" key="5">
    <source>
        <dbReference type="Proteomes" id="UP000520814"/>
    </source>
</evidence>
<dbReference type="InterPro" id="IPR052020">
    <property type="entry name" value="Cyclic_di-GMP/3'3'-cGAMP_PDE"/>
</dbReference>
<sequence>MELVTDLLEVAGFSFEMAMTAEEGIRLAEAGLPDLILMDIQLPGMDGLEATSILKKNPKTKHIAIVALTAHAMKGDEERALAVGCIGYITKPINTRSFPRMVQEFAESLAEAPVLLDEPLLDTPLLTTETLVEMPAITLMADDTPLTLAAEGDDSLLTLAQDDEQPVVLELVSEPMSPIVLDIEEPVTRPTLELVKTPIVPATPVAPPPVEQPISGKRRKRGLSFATAANSSARLMVVDDDEINREMLSAMLRTLGYDSELVSSGPEALEKLDASYDMILLDYMMPGMDGVEVCKRIREESRFNDIPIVMVTALSGKEDRLRAVEAGANDWICKPVDRTELQVRVASLLKMKRAQDDLKKHQRNLEETVRSRTADLRHAMEEVKQSQEAARRSALDAMQRMAYTAEFREGPTAAAHIRAVGQYSMVIAKAMGLDEDAAEMLLYASQVHDIGLLAIEDSIVNKKGERDEYEESVYRQHAILGARLLSGSPSELLRSAELIALSHHERWDGRGYPQALEGDEIPLYGRIVAIADAFDQWTSYNHKKRSLTNEDAKKKLKEESGKAFDPKIVDAALKAFDEIVEWQRRFRRAEEPPDDLPVSAISYAV</sequence>
<dbReference type="InterPro" id="IPR011006">
    <property type="entry name" value="CheY-like_superfamily"/>
</dbReference>
<evidence type="ECO:0000259" key="3">
    <source>
        <dbReference type="PROSITE" id="PS51832"/>
    </source>
</evidence>
<dbReference type="PROSITE" id="PS51832">
    <property type="entry name" value="HD_GYP"/>
    <property type="match status" value="1"/>
</dbReference>
<organism evidence="4 5">
    <name type="scientific">Armatimonas rosea</name>
    <dbReference type="NCBI Taxonomy" id="685828"/>
    <lineage>
        <taxon>Bacteria</taxon>
        <taxon>Bacillati</taxon>
        <taxon>Armatimonadota</taxon>
        <taxon>Armatimonadia</taxon>
        <taxon>Armatimonadales</taxon>
        <taxon>Armatimonadaceae</taxon>
        <taxon>Armatimonas</taxon>
    </lineage>
</organism>
<dbReference type="Pfam" id="PF13487">
    <property type="entry name" value="HD_5"/>
    <property type="match status" value="1"/>
</dbReference>
<feature type="modified residue" description="4-aspartylphosphate" evidence="1">
    <location>
        <position position="282"/>
    </location>
</feature>
<dbReference type="InterPro" id="IPR003607">
    <property type="entry name" value="HD/PDEase_dom"/>
</dbReference>
<accession>A0A7W9SLQ6</accession>
<feature type="modified residue" description="4-aspartylphosphate" evidence="1">
    <location>
        <position position="39"/>
    </location>
</feature>
<evidence type="ECO:0000313" key="4">
    <source>
        <dbReference type="EMBL" id="MBB6048972.1"/>
    </source>
</evidence>
<feature type="domain" description="Response regulatory" evidence="2">
    <location>
        <begin position="1"/>
        <end position="106"/>
    </location>
</feature>
<proteinExistence type="predicted"/>
<feature type="domain" description="HD-GYP" evidence="3">
    <location>
        <begin position="390"/>
        <end position="588"/>
    </location>
</feature>
<dbReference type="AlphaFoldDB" id="A0A7W9SLQ6"/>
<dbReference type="PANTHER" id="PTHR45228:SF1">
    <property type="entry name" value="CYCLIC DI-GMP PHOSPHODIESTERASE TM_0186"/>
    <property type="match status" value="1"/>
</dbReference>
<dbReference type="PROSITE" id="PS50110">
    <property type="entry name" value="RESPONSE_REGULATORY"/>
    <property type="match status" value="2"/>
</dbReference>
<dbReference type="Gene3D" id="1.10.3210.10">
    <property type="entry name" value="Hypothetical protein af1432"/>
    <property type="match status" value="1"/>
</dbReference>
<dbReference type="CDD" id="cd00077">
    <property type="entry name" value="HDc"/>
    <property type="match status" value="1"/>
</dbReference>
<dbReference type="EMBL" id="JACHGW010000001">
    <property type="protein sequence ID" value="MBB6048972.1"/>
    <property type="molecule type" value="Genomic_DNA"/>
</dbReference>
<dbReference type="InterPro" id="IPR037522">
    <property type="entry name" value="HD_GYP_dom"/>
</dbReference>
<dbReference type="PANTHER" id="PTHR45228">
    <property type="entry name" value="CYCLIC DI-GMP PHOSPHODIESTERASE TM_0186-RELATED"/>
    <property type="match status" value="1"/>
</dbReference>
<protein>
    <submittedName>
        <fullName evidence="4">Response regulator RpfG family c-di-GMP phosphodiesterase</fullName>
    </submittedName>
</protein>
<dbReference type="Pfam" id="PF00072">
    <property type="entry name" value="Response_reg"/>
    <property type="match status" value="2"/>
</dbReference>
<dbReference type="InterPro" id="IPR001789">
    <property type="entry name" value="Sig_transdc_resp-reg_receiver"/>
</dbReference>
<evidence type="ECO:0000259" key="2">
    <source>
        <dbReference type="PROSITE" id="PS50110"/>
    </source>
</evidence>
<comment type="caution">
    <text evidence="4">The sequence shown here is derived from an EMBL/GenBank/DDBJ whole genome shotgun (WGS) entry which is preliminary data.</text>
</comment>
<keyword evidence="1" id="KW-0597">Phosphoprotein</keyword>
<feature type="domain" description="Response regulatory" evidence="2">
    <location>
        <begin position="234"/>
        <end position="349"/>
    </location>
</feature>
<name>A0A7W9SLQ6_ARMRO</name>
<gene>
    <name evidence="4" type="ORF">HNQ39_000734</name>
</gene>
<evidence type="ECO:0000256" key="1">
    <source>
        <dbReference type="PROSITE-ProRule" id="PRU00169"/>
    </source>
</evidence>
<dbReference type="SMART" id="SM00448">
    <property type="entry name" value="REC"/>
    <property type="match status" value="2"/>
</dbReference>
<dbReference type="Proteomes" id="UP000520814">
    <property type="component" value="Unassembled WGS sequence"/>
</dbReference>
<dbReference type="Gene3D" id="3.40.50.2300">
    <property type="match status" value="2"/>
</dbReference>